<dbReference type="SUPFAM" id="SSF51905">
    <property type="entry name" value="FAD/NAD(P)-binding domain"/>
    <property type="match status" value="1"/>
</dbReference>
<reference evidence="10 13" key="2">
    <citation type="submission" date="2019-10" db="EMBL/GenBank/DDBJ databases">
        <title>Prolixibacter strains distinguished by the presence of nitrate reductase genes were adept at nitrate-dependent anaerobic corrosion of metallic iron and carbon steel.</title>
        <authorList>
            <person name="Iino T."/>
            <person name="Shono N."/>
            <person name="Ito K."/>
            <person name="Nakamura R."/>
            <person name="Sueoka K."/>
            <person name="Harayama S."/>
            <person name="Ohkuma M."/>
        </authorList>
    </citation>
    <scope>NUCLEOTIDE SEQUENCE [LARGE SCALE GENOMIC DNA]</scope>
    <source>
        <strain evidence="10 13">MIC1-1</strain>
    </source>
</reference>
<feature type="domain" description="Pyridine nucleotide-disulphide oxidoreductase dimerisation" evidence="8">
    <location>
        <begin position="330"/>
        <end position="429"/>
    </location>
</feature>
<evidence type="ECO:0000256" key="5">
    <source>
        <dbReference type="ARBA" id="ARBA00022946"/>
    </source>
</evidence>
<keyword evidence="6" id="KW-0560">Oxidoreductase</keyword>
<accession>A0A2P8C5X8</accession>
<evidence type="ECO:0000259" key="9">
    <source>
        <dbReference type="Pfam" id="PF07992"/>
    </source>
</evidence>
<dbReference type="InterPro" id="IPR023753">
    <property type="entry name" value="FAD/NAD-binding_dom"/>
</dbReference>
<protein>
    <submittedName>
        <fullName evidence="10">NADH oxidase</fullName>
    </submittedName>
    <submittedName>
        <fullName evidence="11">Pyruvate/2-oxoglutarate dehydrogenase complex dihydrolipoamide dehydrogenase (E3) component</fullName>
    </submittedName>
</protein>
<gene>
    <name evidence="11" type="ORF">CLV93_1175</name>
    <name evidence="10" type="ORF">JCM18694_33160</name>
</gene>
<evidence type="ECO:0000256" key="6">
    <source>
        <dbReference type="ARBA" id="ARBA00023002"/>
    </source>
</evidence>
<evidence type="ECO:0000256" key="7">
    <source>
        <dbReference type="ARBA" id="ARBA00023284"/>
    </source>
</evidence>
<dbReference type="InterPro" id="IPR036188">
    <property type="entry name" value="FAD/NAD-bd_sf"/>
</dbReference>
<evidence type="ECO:0000313" key="11">
    <source>
        <dbReference type="EMBL" id="PSK80361.1"/>
    </source>
</evidence>
<dbReference type="PRINTS" id="PR00368">
    <property type="entry name" value="FADPNR"/>
</dbReference>
<dbReference type="Pfam" id="PF02852">
    <property type="entry name" value="Pyr_redox_dim"/>
    <property type="match status" value="1"/>
</dbReference>
<keyword evidence="4" id="KW-0274">FAD</keyword>
<dbReference type="PANTHER" id="PTHR43429:SF1">
    <property type="entry name" value="NAD(P)H SULFUR OXIDOREDUCTASE (COA-DEPENDENT)"/>
    <property type="match status" value="1"/>
</dbReference>
<comment type="caution">
    <text evidence="11">The sequence shown here is derived from an EMBL/GenBank/DDBJ whole genome shotgun (WGS) entry which is preliminary data.</text>
</comment>
<evidence type="ECO:0000256" key="3">
    <source>
        <dbReference type="ARBA" id="ARBA00022630"/>
    </source>
</evidence>
<evidence type="ECO:0000256" key="1">
    <source>
        <dbReference type="ARBA" id="ARBA00001974"/>
    </source>
</evidence>
<dbReference type="Pfam" id="PF07992">
    <property type="entry name" value="Pyr_redox_2"/>
    <property type="match status" value="1"/>
</dbReference>
<reference evidence="11 12" key="1">
    <citation type="submission" date="2018-03" db="EMBL/GenBank/DDBJ databases">
        <title>Genomic Encyclopedia of Archaeal and Bacterial Type Strains, Phase II (KMG-II): from individual species to whole genera.</title>
        <authorList>
            <person name="Goeker M."/>
        </authorList>
    </citation>
    <scope>NUCLEOTIDE SEQUENCE [LARGE SCALE GENOMIC DNA]</scope>
    <source>
        <strain evidence="11 12">DSM 27267</strain>
    </source>
</reference>
<dbReference type="AlphaFoldDB" id="A0A2P8C5X8"/>
<evidence type="ECO:0000313" key="10">
    <source>
        <dbReference type="EMBL" id="GET23070.1"/>
    </source>
</evidence>
<dbReference type="Gene3D" id="3.30.390.30">
    <property type="match status" value="1"/>
</dbReference>
<keyword evidence="13" id="KW-1185">Reference proteome</keyword>
<dbReference type="EMBL" id="PYGC01000017">
    <property type="protein sequence ID" value="PSK80361.1"/>
    <property type="molecule type" value="Genomic_DNA"/>
</dbReference>
<comment type="similarity">
    <text evidence="2">Belongs to the class-III pyridine nucleotide-disulfide oxidoreductase family.</text>
</comment>
<keyword evidence="11" id="KW-0670">Pyruvate</keyword>
<dbReference type="SUPFAM" id="SSF55424">
    <property type="entry name" value="FAD/NAD-linked reductases, dimerisation (C-terminal) domain"/>
    <property type="match status" value="1"/>
</dbReference>
<dbReference type="Proteomes" id="UP000240621">
    <property type="component" value="Unassembled WGS sequence"/>
</dbReference>
<evidence type="ECO:0000256" key="4">
    <source>
        <dbReference type="ARBA" id="ARBA00022827"/>
    </source>
</evidence>
<evidence type="ECO:0000259" key="8">
    <source>
        <dbReference type="Pfam" id="PF02852"/>
    </source>
</evidence>
<dbReference type="Proteomes" id="UP000396862">
    <property type="component" value="Unassembled WGS sequence"/>
</dbReference>
<name>A0A2P8C5X8_9BACT</name>
<evidence type="ECO:0000313" key="12">
    <source>
        <dbReference type="Proteomes" id="UP000240621"/>
    </source>
</evidence>
<dbReference type="PANTHER" id="PTHR43429">
    <property type="entry name" value="PYRIDINE NUCLEOTIDE-DISULFIDE OXIDOREDUCTASE DOMAIN-CONTAINING"/>
    <property type="match status" value="1"/>
</dbReference>
<dbReference type="GO" id="GO:0016491">
    <property type="term" value="F:oxidoreductase activity"/>
    <property type="evidence" value="ECO:0007669"/>
    <property type="project" value="UniProtKB-KW"/>
</dbReference>
<dbReference type="OrthoDB" id="9792592at2"/>
<keyword evidence="5" id="KW-0809">Transit peptide</keyword>
<evidence type="ECO:0000256" key="2">
    <source>
        <dbReference type="ARBA" id="ARBA00009130"/>
    </source>
</evidence>
<dbReference type="InterPro" id="IPR050260">
    <property type="entry name" value="FAD-bd_OxRdtase"/>
</dbReference>
<comment type="cofactor">
    <cofactor evidence="1">
        <name>FAD</name>
        <dbReference type="ChEBI" id="CHEBI:57692"/>
    </cofactor>
</comment>
<keyword evidence="7" id="KW-0676">Redox-active center</keyword>
<proteinExistence type="inferred from homology"/>
<dbReference type="PROSITE" id="PS00018">
    <property type="entry name" value="EF_HAND_1"/>
    <property type="match status" value="1"/>
</dbReference>
<dbReference type="EMBL" id="BLAU01000001">
    <property type="protein sequence ID" value="GET23070.1"/>
    <property type="molecule type" value="Genomic_DNA"/>
</dbReference>
<sequence length="458" mass="48517">MKTTDVLVIGGSAAGMVAAVTGKSSNPEKKFILVKKQKDVMVPCGIPYIFGTLGDSAKNIMPVDALMAKNEIESIVDEVTAIDTKAKTAQLAGGDTIQFGKLIIATGSVPVKPKWLTGAEKKNVFVIPKDKIYLDDMKQKLASCKRVAVIGAGFIGVEFSDELVRDGKEVILVEKEPSILSLAFDVELSDRIQTMLEERGVNIITGNGVKEIVGDGIVTGVRLENGLTEEVDAVILSMGYQPNTVLASKSGIDVDESGFIAVDEYMRTHTPDVFAVGDCAQKRDFVTRRRVFTMLASTACAEARIAGMNLFNLHVIKTFSGTIAIYSTAIGDTGFGTAGVTEARASEENIEVVTGLFEGVDRHPGNLPDAHKQLVKLVVARRSGIIIGGEVIGGLSAGELTNVIGLAIENRMSVNALLSSQIGTHPCLTASPAGYPLIKAAEIVAAKIASGRKPTQNQ</sequence>
<feature type="domain" description="FAD/NAD(P)-binding" evidence="9">
    <location>
        <begin position="5"/>
        <end position="299"/>
    </location>
</feature>
<dbReference type="RefSeq" id="WP_106543858.1">
    <property type="nucleotide sequence ID" value="NZ_BLAU01000001.1"/>
</dbReference>
<dbReference type="InterPro" id="IPR018247">
    <property type="entry name" value="EF_Hand_1_Ca_BS"/>
</dbReference>
<dbReference type="InterPro" id="IPR004099">
    <property type="entry name" value="Pyr_nucl-diS_OxRdtase_dimer"/>
</dbReference>
<evidence type="ECO:0000313" key="13">
    <source>
        <dbReference type="Proteomes" id="UP000396862"/>
    </source>
</evidence>
<dbReference type="PRINTS" id="PR00411">
    <property type="entry name" value="PNDRDTASEI"/>
</dbReference>
<organism evidence="11 12">
    <name type="scientific">Prolixibacter denitrificans</name>
    <dbReference type="NCBI Taxonomy" id="1541063"/>
    <lineage>
        <taxon>Bacteria</taxon>
        <taxon>Pseudomonadati</taxon>
        <taxon>Bacteroidota</taxon>
        <taxon>Bacteroidia</taxon>
        <taxon>Marinilabiliales</taxon>
        <taxon>Prolixibacteraceae</taxon>
        <taxon>Prolixibacter</taxon>
    </lineage>
</organism>
<dbReference type="Gene3D" id="3.50.50.60">
    <property type="entry name" value="FAD/NAD(P)-binding domain"/>
    <property type="match status" value="2"/>
</dbReference>
<dbReference type="InterPro" id="IPR016156">
    <property type="entry name" value="FAD/NAD-linked_Rdtase_dimer_sf"/>
</dbReference>
<keyword evidence="3" id="KW-0285">Flavoprotein</keyword>